<accession>A0A517QND8</accession>
<sequence>MFKGCQNNIVQPALSRDLNYKLITTMLDLPIIGEPPTEPSIEGESVGNTKGTYAFVSLGCPKNLVDSEKMLGSLALDGYSLVNNPDGADFVIVNTCGFIDESRKESKAVIQEMLDLKTNGKTKGVIVAGCLPERVGGSLIEEMPEIDHIVGVFGRDEITRVADRLVGGQKEQRELFRPAAIRALDDRARLRITPRHYAYLKISEGCDRTCTFCSIPSMRGKHVTKPIEMVIEEAKELAADGVRELILVAQDTTYYGMDYYGEVRLVQLLDELEKVEGVDWIRLMYLYPVNFTDELIDKIAGSTKILPYLDMPLQHINSRVLKRMQRRVNREKTIELVQKLRDRVPNLILRTTFIVGFPGETEEQFEELREFVKETHFERMGVFPYSVEPGTPAVKLDEHLAEDVKLRRQENLMTAQQQLAFDWGQSMVDYELDCIIDSPTDDPNVWIGRTYADAPEIDGVVYIQAENLEVGQMIPVTIVESREYDLVAVPSETVIDE</sequence>
<dbReference type="SFLD" id="SFLDS00029">
    <property type="entry name" value="Radical_SAM"/>
    <property type="match status" value="1"/>
</dbReference>
<organism evidence="11 12">
    <name type="scientific">Thalassoglobus polymorphus</name>
    <dbReference type="NCBI Taxonomy" id="2527994"/>
    <lineage>
        <taxon>Bacteria</taxon>
        <taxon>Pseudomonadati</taxon>
        <taxon>Planctomycetota</taxon>
        <taxon>Planctomycetia</taxon>
        <taxon>Planctomycetales</taxon>
        <taxon>Planctomycetaceae</taxon>
        <taxon>Thalassoglobus</taxon>
    </lineage>
</organism>
<dbReference type="SMART" id="SM00729">
    <property type="entry name" value="Elp3"/>
    <property type="match status" value="1"/>
</dbReference>
<dbReference type="PANTHER" id="PTHR43837">
    <property type="entry name" value="RIBOSOMAL PROTEIN S12 METHYLTHIOTRANSFERASE RIMO"/>
    <property type="match status" value="1"/>
</dbReference>
<feature type="binding site" evidence="8">
    <location>
        <position position="206"/>
    </location>
    <ligand>
        <name>[4Fe-4S] cluster</name>
        <dbReference type="ChEBI" id="CHEBI:49883"/>
        <label>2</label>
        <note>4Fe-4S-S-AdoMet</note>
    </ligand>
</feature>
<dbReference type="SUPFAM" id="SSF102114">
    <property type="entry name" value="Radical SAM enzymes"/>
    <property type="match status" value="1"/>
</dbReference>
<proteinExistence type="inferred from homology"/>
<dbReference type="CDD" id="cd01335">
    <property type="entry name" value="Radical_SAM"/>
    <property type="match status" value="1"/>
</dbReference>
<comment type="function">
    <text evidence="8">Catalyzes the methylthiolation of an aspartic acid residue of ribosomal protein uS12.</text>
</comment>
<dbReference type="Proteomes" id="UP000315724">
    <property type="component" value="Chromosome"/>
</dbReference>
<feature type="binding site" evidence="8">
    <location>
        <position position="130"/>
    </location>
    <ligand>
        <name>[4Fe-4S] cluster</name>
        <dbReference type="ChEBI" id="CHEBI:49883"/>
        <label>1</label>
    </ligand>
</feature>
<feature type="binding site" evidence="8">
    <location>
        <position position="60"/>
    </location>
    <ligand>
        <name>[4Fe-4S] cluster</name>
        <dbReference type="ChEBI" id="CHEBI:49883"/>
        <label>1</label>
    </ligand>
</feature>
<dbReference type="GO" id="GO:0006400">
    <property type="term" value="P:tRNA modification"/>
    <property type="evidence" value="ECO:0007669"/>
    <property type="project" value="InterPro"/>
</dbReference>
<dbReference type="InterPro" id="IPR005839">
    <property type="entry name" value="Methylthiotransferase"/>
</dbReference>
<dbReference type="InterPro" id="IPR012340">
    <property type="entry name" value="NA-bd_OB-fold"/>
</dbReference>
<keyword evidence="2 8" id="KW-0963">Cytoplasm</keyword>
<dbReference type="HAMAP" id="MF_01865">
    <property type="entry name" value="MTTase_RimO"/>
    <property type="match status" value="1"/>
</dbReference>
<feature type="domain" description="Radical SAM core" evidence="10">
    <location>
        <begin position="192"/>
        <end position="422"/>
    </location>
</feature>
<dbReference type="PROSITE" id="PS01278">
    <property type="entry name" value="MTTASE_RADICAL"/>
    <property type="match status" value="1"/>
</dbReference>
<feature type="binding site" evidence="8">
    <location>
        <position position="96"/>
    </location>
    <ligand>
        <name>[4Fe-4S] cluster</name>
        <dbReference type="ChEBI" id="CHEBI:49883"/>
        <label>1</label>
    </ligand>
</feature>
<keyword evidence="5 8" id="KW-0479">Metal-binding</keyword>
<dbReference type="NCBIfam" id="TIGR01125">
    <property type="entry name" value="30S ribosomal protein S12 methylthiotransferase RimO"/>
    <property type="match status" value="1"/>
</dbReference>
<dbReference type="InterPro" id="IPR007197">
    <property type="entry name" value="rSAM"/>
</dbReference>
<evidence type="ECO:0000259" key="10">
    <source>
        <dbReference type="PROSITE" id="PS51918"/>
    </source>
</evidence>
<dbReference type="PANTHER" id="PTHR43837:SF1">
    <property type="entry name" value="RIBOSOMAL PROTEIN US12 METHYLTHIOTRANSFERASE RIMO"/>
    <property type="match status" value="1"/>
</dbReference>
<dbReference type="PROSITE" id="PS51449">
    <property type="entry name" value="MTTASE_N"/>
    <property type="match status" value="1"/>
</dbReference>
<dbReference type="InterPro" id="IPR002792">
    <property type="entry name" value="TRAM_dom"/>
</dbReference>
<dbReference type="InterPro" id="IPR005840">
    <property type="entry name" value="Ribosomal_uS12_MeSTrfase_RimO"/>
</dbReference>
<evidence type="ECO:0000259" key="9">
    <source>
        <dbReference type="PROSITE" id="PS51449"/>
    </source>
</evidence>
<keyword evidence="7 8" id="KW-0411">Iron-sulfur</keyword>
<evidence type="ECO:0000256" key="3">
    <source>
        <dbReference type="ARBA" id="ARBA00022679"/>
    </source>
</evidence>
<dbReference type="GO" id="GO:0046872">
    <property type="term" value="F:metal ion binding"/>
    <property type="evidence" value="ECO:0007669"/>
    <property type="project" value="UniProtKB-KW"/>
</dbReference>
<comment type="cofactor">
    <cofactor evidence="8">
        <name>[4Fe-4S] cluster</name>
        <dbReference type="ChEBI" id="CHEBI:49883"/>
    </cofactor>
    <text evidence="8">Binds 2 [4Fe-4S] clusters. One cluster is coordinated with 3 cysteines and an exchangeable S-adenosyl-L-methionine.</text>
</comment>
<dbReference type="KEGG" id="tpol:Mal48_23960"/>
<dbReference type="PROSITE" id="PS51918">
    <property type="entry name" value="RADICAL_SAM"/>
    <property type="match status" value="1"/>
</dbReference>
<dbReference type="Gene3D" id="2.40.50.140">
    <property type="entry name" value="Nucleic acid-binding proteins"/>
    <property type="match status" value="1"/>
</dbReference>
<keyword evidence="3 8" id="KW-0808">Transferase</keyword>
<dbReference type="AlphaFoldDB" id="A0A517QND8"/>
<keyword evidence="11" id="KW-0687">Ribonucleoprotein</keyword>
<evidence type="ECO:0000313" key="11">
    <source>
        <dbReference type="EMBL" id="QDT33143.1"/>
    </source>
</evidence>
<dbReference type="SFLD" id="SFLDG01082">
    <property type="entry name" value="B12-binding_domain_containing"/>
    <property type="match status" value="1"/>
</dbReference>
<keyword evidence="12" id="KW-1185">Reference proteome</keyword>
<keyword evidence="4 8" id="KW-0949">S-adenosyl-L-methionine</keyword>
<dbReference type="Gene3D" id="3.40.50.12160">
    <property type="entry name" value="Methylthiotransferase, N-terminal domain"/>
    <property type="match status" value="1"/>
</dbReference>
<name>A0A517QND8_9PLAN</name>
<dbReference type="InterPro" id="IPR020612">
    <property type="entry name" value="Methylthiotransferase_CS"/>
</dbReference>
<dbReference type="InterPro" id="IPR023404">
    <property type="entry name" value="rSAM_horseshoe"/>
</dbReference>
<dbReference type="Pfam" id="PF00919">
    <property type="entry name" value="UPF0004"/>
    <property type="match status" value="1"/>
</dbReference>
<dbReference type="GO" id="GO:0051539">
    <property type="term" value="F:4 iron, 4 sulfur cluster binding"/>
    <property type="evidence" value="ECO:0007669"/>
    <property type="project" value="UniProtKB-UniRule"/>
</dbReference>
<evidence type="ECO:0000256" key="5">
    <source>
        <dbReference type="ARBA" id="ARBA00022723"/>
    </source>
</evidence>
<dbReference type="SFLD" id="SFLDG01061">
    <property type="entry name" value="methylthiotransferase"/>
    <property type="match status" value="1"/>
</dbReference>
<reference evidence="11 12" key="1">
    <citation type="submission" date="2019-02" db="EMBL/GenBank/DDBJ databases">
        <title>Deep-cultivation of Planctomycetes and their phenomic and genomic characterization uncovers novel biology.</title>
        <authorList>
            <person name="Wiegand S."/>
            <person name="Jogler M."/>
            <person name="Boedeker C."/>
            <person name="Pinto D."/>
            <person name="Vollmers J."/>
            <person name="Rivas-Marin E."/>
            <person name="Kohn T."/>
            <person name="Peeters S.H."/>
            <person name="Heuer A."/>
            <person name="Rast P."/>
            <person name="Oberbeckmann S."/>
            <person name="Bunk B."/>
            <person name="Jeske O."/>
            <person name="Meyerdierks A."/>
            <person name="Storesund J.E."/>
            <person name="Kallscheuer N."/>
            <person name="Luecker S."/>
            <person name="Lage O.M."/>
            <person name="Pohl T."/>
            <person name="Merkel B.J."/>
            <person name="Hornburger P."/>
            <person name="Mueller R.-W."/>
            <person name="Bruemmer F."/>
            <person name="Labrenz M."/>
            <person name="Spormann A.M."/>
            <person name="Op den Camp H."/>
            <person name="Overmann J."/>
            <person name="Amann R."/>
            <person name="Jetten M.S.M."/>
            <person name="Mascher T."/>
            <person name="Medema M.H."/>
            <person name="Devos D.P."/>
            <person name="Kaster A.-K."/>
            <person name="Ovreas L."/>
            <person name="Rohde M."/>
            <person name="Galperin M.Y."/>
            <person name="Jogler C."/>
        </authorList>
    </citation>
    <scope>NUCLEOTIDE SEQUENCE [LARGE SCALE GENOMIC DNA]</scope>
    <source>
        <strain evidence="11 12">Mal48</strain>
    </source>
</reference>
<feature type="domain" description="MTTase N-terminal" evidence="9">
    <location>
        <begin position="51"/>
        <end position="167"/>
    </location>
</feature>
<comment type="catalytic activity">
    <reaction evidence="8">
        <text>L-aspartate(89)-[ribosomal protein uS12]-hydrogen + (sulfur carrier)-SH + AH2 + 2 S-adenosyl-L-methionine = 3-methylsulfanyl-L-aspartate(89)-[ribosomal protein uS12]-hydrogen + (sulfur carrier)-H + 5'-deoxyadenosine + L-methionine + A + S-adenosyl-L-homocysteine + 2 H(+)</text>
        <dbReference type="Rhea" id="RHEA:37087"/>
        <dbReference type="Rhea" id="RHEA-COMP:10460"/>
        <dbReference type="Rhea" id="RHEA-COMP:10461"/>
        <dbReference type="Rhea" id="RHEA-COMP:14737"/>
        <dbReference type="Rhea" id="RHEA-COMP:14739"/>
        <dbReference type="ChEBI" id="CHEBI:13193"/>
        <dbReference type="ChEBI" id="CHEBI:15378"/>
        <dbReference type="ChEBI" id="CHEBI:17319"/>
        <dbReference type="ChEBI" id="CHEBI:17499"/>
        <dbReference type="ChEBI" id="CHEBI:29917"/>
        <dbReference type="ChEBI" id="CHEBI:29961"/>
        <dbReference type="ChEBI" id="CHEBI:57844"/>
        <dbReference type="ChEBI" id="CHEBI:57856"/>
        <dbReference type="ChEBI" id="CHEBI:59789"/>
        <dbReference type="ChEBI" id="CHEBI:64428"/>
        <dbReference type="ChEBI" id="CHEBI:73599"/>
        <dbReference type="EC" id="2.8.4.4"/>
    </reaction>
</comment>
<dbReference type="SFLD" id="SFLDF00274">
    <property type="entry name" value="ribosomal_protein_S12_methylth"/>
    <property type="match status" value="1"/>
</dbReference>
<dbReference type="FunFam" id="3.80.30.20:FF:000001">
    <property type="entry name" value="tRNA-2-methylthio-N(6)-dimethylallyladenosine synthase 2"/>
    <property type="match status" value="1"/>
</dbReference>
<protein>
    <recommendedName>
        <fullName evidence="8">Ribosomal protein uS12 methylthiotransferase RimO</fullName>
        <shortName evidence="8">uS12 MTTase</shortName>
        <shortName evidence="8">uS12 methylthiotransferase</shortName>
        <ecNumber evidence="8">2.8.4.4</ecNumber>
    </recommendedName>
    <alternativeName>
        <fullName evidence="8">Ribosomal protein uS12 (aspartate-C(3))-methylthiotransferase</fullName>
    </alternativeName>
    <alternativeName>
        <fullName evidence="8">Ribosome maturation factor RimO</fullName>
    </alternativeName>
</protein>
<evidence type="ECO:0000256" key="4">
    <source>
        <dbReference type="ARBA" id="ARBA00022691"/>
    </source>
</evidence>
<dbReference type="GO" id="GO:0005829">
    <property type="term" value="C:cytosol"/>
    <property type="evidence" value="ECO:0007669"/>
    <property type="project" value="TreeGrafter"/>
</dbReference>
<dbReference type="EC" id="2.8.4.4" evidence="8"/>
<keyword evidence="11" id="KW-0689">Ribosomal protein</keyword>
<dbReference type="InterPro" id="IPR058240">
    <property type="entry name" value="rSAM_sf"/>
</dbReference>
<dbReference type="InterPro" id="IPR038135">
    <property type="entry name" value="Methylthiotransferase_N_sf"/>
</dbReference>
<evidence type="ECO:0000256" key="6">
    <source>
        <dbReference type="ARBA" id="ARBA00023004"/>
    </source>
</evidence>
<keyword evidence="1 8" id="KW-0004">4Fe-4S</keyword>
<dbReference type="Pfam" id="PF18693">
    <property type="entry name" value="TRAM_2"/>
    <property type="match status" value="1"/>
</dbReference>
<dbReference type="InterPro" id="IPR006638">
    <property type="entry name" value="Elp3/MiaA/NifB-like_rSAM"/>
</dbReference>
<dbReference type="GO" id="GO:0035599">
    <property type="term" value="F:aspartic acid methylthiotransferase activity"/>
    <property type="evidence" value="ECO:0007669"/>
    <property type="project" value="TreeGrafter"/>
</dbReference>
<comment type="subcellular location">
    <subcellularLocation>
        <location evidence="8">Cytoplasm</location>
    </subcellularLocation>
</comment>
<dbReference type="Gene3D" id="3.80.30.20">
    <property type="entry name" value="tm_1862 like domain"/>
    <property type="match status" value="1"/>
</dbReference>
<dbReference type="Pfam" id="PF04055">
    <property type="entry name" value="Radical_SAM"/>
    <property type="match status" value="1"/>
</dbReference>
<keyword evidence="6 8" id="KW-0408">Iron</keyword>
<dbReference type="GO" id="GO:0103039">
    <property type="term" value="F:protein methylthiotransferase activity"/>
    <property type="evidence" value="ECO:0007669"/>
    <property type="project" value="UniProtKB-EC"/>
</dbReference>
<evidence type="ECO:0000256" key="1">
    <source>
        <dbReference type="ARBA" id="ARBA00022485"/>
    </source>
</evidence>
<evidence type="ECO:0000313" key="12">
    <source>
        <dbReference type="Proteomes" id="UP000315724"/>
    </source>
</evidence>
<evidence type="ECO:0000256" key="2">
    <source>
        <dbReference type="ARBA" id="ARBA00022490"/>
    </source>
</evidence>
<feature type="binding site" evidence="8">
    <location>
        <position position="213"/>
    </location>
    <ligand>
        <name>[4Fe-4S] cluster</name>
        <dbReference type="ChEBI" id="CHEBI:49883"/>
        <label>2</label>
        <note>4Fe-4S-S-AdoMet</note>
    </ligand>
</feature>
<feature type="binding site" evidence="8">
    <location>
        <position position="210"/>
    </location>
    <ligand>
        <name>[4Fe-4S] cluster</name>
        <dbReference type="ChEBI" id="CHEBI:49883"/>
        <label>2</label>
        <note>4Fe-4S-S-AdoMet</note>
    </ligand>
</feature>
<dbReference type="NCBIfam" id="TIGR00089">
    <property type="entry name" value="MiaB/RimO family radical SAM methylthiotransferase"/>
    <property type="match status" value="1"/>
</dbReference>
<dbReference type="GO" id="GO:0005840">
    <property type="term" value="C:ribosome"/>
    <property type="evidence" value="ECO:0007669"/>
    <property type="project" value="UniProtKB-KW"/>
</dbReference>
<evidence type="ECO:0000256" key="8">
    <source>
        <dbReference type="HAMAP-Rule" id="MF_01865"/>
    </source>
</evidence>
<dbReference type="EMBL" id="CP036267">
    <property type="protein sequence ID" value="QDT33143.1"/>
    <property type="molecule type" value="Genomic_DNA"/>
</dbReference>
<evidence type="ECO:0000256" key="7">
    <source>
        <dbReference type="ARBA" id="ARBA00023014"/>
    </source>
</evidence>
<gene>
    <name evidence="8 11" type="primary">rimO</name>
    <name evidence="11" type="ORF">Mal48_23960</name>
</gene>
<comment type="similarity">
    <text evidence="8">Belongs to the methylthiotransferase family. RimO subfamily.</text>
</comment>
<dbReference type="InterPro" id="IPR013848">
    <property type="entry name" value="Methylthiotransferase_N"/>
</dbReference>